<dbReference type="InterPro" id="IPR040637">
    <property type="entry name" value="Ribosomal_uL10-like_insert"/>
</dbReference>
<dbReference type="InterPro" id="IPR043141">
    <property type="entry name" value="Ribosomal_uL10-like_sf"/>
</dbReference>
<dbReference type="GO" id="GO:0002181">
    <property type="term" value="P:cytoplasmic translation"/>
    <property type="evidence" value="ECO:0007669"/>
    <property type="project" value="TreeGrafter"/>
</dbReference>
<dbReference type="Proteomes" id="UP000237347">
    <property type="component" value="Unassembled WGS sequence"/>
</dbReference>
<dbReference type="CDD" id="cd05795">
    <property type="entry name" value="Ribosomal_P0_L10e"/>
    <property type="match status" value="1"/>
</dbReference>
<dbReference type="Pfam" id="PF00466">
    <property type="entry name" value="Ribosomal_L10"/>
    <property type="match status" value="1"/>
</dbReference>
<keyword evidence="3 6" id="KW-0689">Ribosomal protein</keyword>
<feature type="domain" description="Large ribosomal subunit protein uL10-like insertion" evidence="5">
    <location>
        <begin position="114"/>
        <end position="166"/>
    </location>
</feature>
<comment type="caution">
    <text evidence="6">The sequence shown here is derived from an EMBL/GenBank/DDBJ whole genome shotgun (WGS) entry which is preliminary data.</text>
</comment>
<reference evidence="6 7" key="1">
    <citation type="journal article" date="2018" name="Sci. Data">
        <title>The draft genome sequence of cork oak.</title>
        <authorList>
            <person name="Ramos A.M."/>
            <person name="Usie A."/>
            <person name="Barbosa P."/>
            <person name="Barros P.M."/>
            <person name="Capote T."/>
            <person name="Chaves I."/>
            <person name="Simoes F."/>
            <person name="Abreu I."/>
            <person name="Carrasquinho I."/>
            <person name="Faro C."/>
            <person name="Guimaraes J.B."/>
            <person name="Mendonca D."/>
            <person name="Nobrega F."/>
            <person name="Rodrigues L."/>
            <person name="Saibo N.J.M."/>
            <person name="Varela M.C."/>
            <person name="Egas C."/>
            <person name="Matos J."/>
            <person name="Miguel C.M."/>
            <person name="Oliveira M.M."/>
            <person name="Ricardo C.P."/>
            <person name="Goncalves S."/>
        </authorList>
    </citation>
    <scope>NUCLEOTIDE SEQUENCE [LARGE SCALE GENOMIC DNA]</scope>
    <source>
        <strain evidence="7">cv. HL8</strain>
    </source>
</reference>
<dbReference type="SUPFAM" id="SSF160369">
    <property type="entry name" value="Ribosomal protein L10-like"/>
    <property type="match status" value="1"/>
</dbReference>
<dbReference type="PANTHER" id="PTHR45699">
    <property type="entry name" value="60S ACIDIC RIBOSOMAL PROTEIN P0"/>
    <property type="match status" value="1"/>
</dbReference>
<proteinExistence type="inferred from homology"/>
<feature type="non-terminal residue" evidence="6">
    <location>
        <position position="184"/>
    </location>
</feature>
<keyword evidence="7" id="KW-1185">Reference proteome</keyword>
<comment type="subunit">
    <text evidence="2">P0 forms a pentameric complex by interaction with dimers of P1 and P2.</text>
</comment>
<evidence type="ECO:0000256" key="2">
    <source>
        <dbReference type="ARBA" id="ARBA00011521"/>
    </source>
</evidence>
<dbReference type="GO" id="GO:0000027">
    <property type="term" value="P:ribosomal large subunit assembly"/>
    <property type="evidence" value="ECO:0007669"/>
    <property type="project" value="TreeGrafter"/>
</dbReference>
<name>A0AAW0LHR8_QUESU</name>
<evidence type="ECO:0000313" key="7">
    <source>
        <dbReference type="Proteomes" id="UP000237347"/>
    </source>
</evidence>
<dbReference type="AlphaFoldDB" id="A0AAW0LHR8"/>
<dbReference type="GO" id="GO:0070180">
    <property type="term" value="F:large ribosomal subunit rRNA binding"/>
    <property type="evidence" value="ECO:0007669"/>
    <property type="project" value="TreeGrafter"/>
</dbReference>
<dbReference type="InterPro" id="IPR050323">
    <property type="entry name" value="Ribosomal_protein_uL10"/>
</dbReference>
<protein>
    <submittedName>
        <fullName evidence="6">60s acidic ribosomal protein p0</fullName>
    </submittedName>
</protein>
<gene>
    <name evidence="6" type="primary">RLA0_3</name>
    <name evidence="6" type="ORF">CFP56_000806</name>
</gene>
<dbReference type="PANTHER" id="PTHR45699:SF3">
    <property type="entry name" value="LARGE RIBOSOMAL SUBUNIT PROTEIN UL10"/>
    <property type="match status" value="1"/>
</dbReference>
<accession>A0AAW0LHR8</accession>
<dbReference type="Pfam" id="PF17777">
    <property type="entry name" value="RL10P_insert"/>
    <property type="match status" value="1"/>
</dbReference>
<organism evidence="6 7">
    <name type="scientific">Quercus suber</name>
    <name type="common">Cork oak</name>
    <dbReference type="NCBI Taxonomy" id="58331"/>
    <lineage>
        <taxon>Eukaryota</taxon>
        <taxon>Viridiplantae</taxon>
        <taxon>Streptophyta</taxon>
        <taxon>Embryophyta</taxon>
        <taxon>Tracheophyta</taxon>
        <taxon>Spermatophyta</taxon>
        <taxon>Magnoliopsida</taxon>
        <taxon>eudicotyledons</taxon>
        <taxon>Gunneridae</taxon>
        <taxon>Pentapetalae</taxon>
        <taxon>rosids</taxon>
        <taxon>fabids</taxon>
        <taxon>Fagales</taxon>
        <taxon>Fagaceae</taxon>
        <taxon>Quercus</taxon>
    </lineage>
</organism>
<comment type="similarity">
    <text evidence="1">Belongs to the universal ribosomal protein uL10 family.</text>
</comment>
<dbReference type="InterPro" id="IPR001790">
    <property type="entry name" value="Ribosomal_uL10"/>
</dbReference>
<dbReference type="Gene3D" id="3.30.70.1730">
    <property type="match status" value="1"/>
</dbReference>
<evidence type="ECO:0000259" key="5">
    <source>
        <dbReference type="Pfam" id="PF17777"/>
    </source>
</evidence>
<dbReference type="GO" id="GO:0022625">
    <property type="term" value="C:cytosolic large ribosomal subunit"/>
    <property type="evidence" value="ECO:0007669"/>
    <property type="project" value="TreeGrafter"/>
</dbReference>
<evidence type="ECO:0000256" key="4">
    <source>
        <dbReference type="ARBA" id="ARBA00023274"/>
    </source>
</evidence>
<evidence type="ECO:0000256" key="1">
    <source>
        <dbReference type="ARBA" id="ARBA00008889"/>
    </source>
</evidence>
<dbReference type="EMBL" id="PKMF04000100">
    <property type="protein sequence ID" value="KAK7850463.1"/>
    <property type="molecule type" value="Genomic_DNA"/>
</dbReference>
<sequence>MAVKPSRSEKKILYDKKLCTLLSQYSQVLIVHADNVGSNQLQKIRTGLRGDSVILMGKNTMMKRSVRLHAEATGNEAIMNLVPLLVGNVGLVFTKGDLKEVSEEISKYKVGAPARVGLVAPIDVVVPPGNTGLDPSQTSFFQVLNIPTKINKGTVEIITPVELIKKVASEYSFPQAEKVKEYLK</sequence>
<evidence type="ECO:0000313" key="6">
    <source>
        <dbReference type="EMBL" id="KAK7850463.1"/>
    </source>
</evidence>
<dbReference type="GO" id="GO:0003735">
    <property type="term" value="F:structural constituent of ribosome"/>
    <property type="evidence" value="ECO:0007669"/>
    <property type="project" value="TreeGrafter"/>
</dbReference>
<dbReference type="FunFam" id="3.90.105.20:FF:000001">
    <property type="entry name" value="60S acidic ribosomal protein P0"/>
    <property type="match status" value="1"/>
</dbReference>
<evidence type="ECO:0000256" key="3">
    <source>
        <dbReference type="ARBA" id="ARBA00022980"/>
    </source>
</evidence>
<keyword evidence="4" id="KW-0687">Ribonucleoprotein</keyword>